<proteinExistence type="predicted"/>
<accession>A0A838Y2N1</accession>
<dbReference type="AlphaFoldDB" id="A0A838Y2N1"/>
<protein>
    <recommendedName>
        <fullName evidence="3">Transposase</fullName>
    </recommendedName>
</protein>
<dbReference type="Proteomes" id="UP000545606">
    <property type="component" value="Unassembled WGS sequence"/>
</dbReference>
<evidence type="ECO:0000313" key="2">
    <source>
        <dbReference type="Proteomes" id="UP000545606"/>
    </source>
</evidence>
<evidence type="ECO:0008006" key="3">
    <source>
        <dbReference type="Google" id="ProtNLM"/>
    </source>
</evidence>
<dbReference type="RefSeq" id="WP_181834820.1">
    <property type="nucleotide sequence ID" value="NZ_JACERN010000014.1"/>
</dbReference>
<reference evidence="1 2" key="1">
    <citation type="submission" date="2020-07" db="EMBL/GenBank/DDBJ databases">
        <title>Draft genome sequence of violacein-producing bacteria and related species.</title>
        <authorList>
            <person name="Wilson H.S."/>
            <person name="De Leon M.E."/>
        </authorList>
    </citation>
    <scope>NUCLEOTIDE SEQUENCE [LARGE SCALE GENOMIC DNA]</scope>
    <source>
        <strain evidence="1 2">HSC-21Su07</strain>
    </source>
</reference>
<gene>
    <name evidence="1" type="ORF">H2Z84_03925</name>
</gene>
<comment type="caution">
    <text evidence="1">The sequence shown here is derived from an EMBL/GenBank/DDBJ whole genome shotgun (WGS) entry which is preliminary data.</text>
</comment>
<evidence type="ECO:0000313" key="1">
    <source>
        <dbReference type="EMBL" id="MBA4707542.1"/>
    </source>
</evidence>
<keyword evidence="2" id="KW-1185">Reference proteome</keyword>
<name>A0A838Y2N1_9NEIS</name>
<dbReference type="EMBL" id="JACERN010000014">
    <property type="protein sequence ID" value="MBA4707542.1"/>
    <property type="molecule type" value="Genomic_DNA"/>
</dbReference>
<organism evidence="1 2">
    <name type="scientific">Aquitalea aquatica</name>
    <dbReference type="NCBI Taxonomy" id="3044273"/>
    <lineage>
        <taxon>Bacteria</taxon>
        <taxon>Pseudomonadati</taxon>
        <taxon>Pseudomonadota</taxon>
        <taxon>Betaproteobacteria</taxon>
        <taxon>Neisseriales</taxon>
        <taxon>Chromobacteriaceae</taxon>
        <taxon>Aquitalea</taxon>
    </lineage>
</organism>
<sequence length="47" mass="5184">MKTYLVTVTERDGRRYVIAALAESTCDACLQVLEQLGRIVGISGRRA</sequence>